<feature type="compositionally biased region" description="Gly residues" evidence="1">
    <location>
        <begin position="160"/>
        <end position="170"/>
    </location>
</feature>
<feature type="chain" id="PRO_5040964861" evidence="2">
    <location>
        <begin position="21"/>
        <end position="606"/>
    </location>
</feature>
<name>A0A9X3SC65_9ACTN</name>
<dbReference type="InterPro" id="IPR044016">
    <property type="entry name" value="Big_13"/>
</dbReference>
<evidence type="ECO:0000256" key="1">
    <source>
        <dbReference type="SAM" id="MobiDB-lite"/>
    </source>
</evidence>
<dbReference type="AlphaFoldDB" id="A0A9X3SC65"/>
<dbReference type="Pfam" id="PF21722">
    <property type="entry name" value="Gly_rich_2"/>
    <property type="match status" value="1"/>
</dbReference>
<dbReference type="Proteomes" id="UP001147653">
    <property type="component" value="Unassembled WGS sequence"/>
</dbReference>
<protein>
    <submittedName>
        <fullName evidence="5">Ig-like domain-containing protein</fullName>
    </submittedName>
</protein>
<sequence>MRTLAAAVLALLVTASPAWAAPATITFDKNTTFDVPAGVTSFSLVAVGGSGTSRGNAIGGRGARVTGTMTVVPGARLRVAVGGGGGAGSAGSPGGTGGGMAALLEGATYRFVAAGGGGAGASALSIVGGDGGNALAAGKDSTGLVTHAKGGGAGTQSAGGAPGTGGGGSATTGQPGAAGVSGAGGAGGNGHSTVGSGGGGGGGGFFGGGGGGGAGSAVESAAGGGGGSNYFDPAVVSGTSQAILTSESTPQLSITFEDPAAPALAFNATGTTLSGTAGTSLGDNPTVSLELTDAGGRTYPLALTPGTGGAFSVPTRGLAEGDWTAVARQTDGSGQTATVTRTFTVDRTAPALTLLAEGARLSGTTTDTTPVTITVRNASGAPLAIVATPANGAFATDLTLPDGSYTASAVQDDAAGNHGTTGTVTFVLDTVAPNLSIDGTTDDPSDVTLELSNGTTRVVKVTSGRFEPIPTDLADGTYTVKARQTDAAGNTATTAERAFTVETPKGSPQVITVPSPPERIIVPAAAGKQAAGLAVTSAQRKRGKLTLAGTAAGTGKVTVKVGKAKVTATIVRGKWKATLKAKAIKVTVTYAGDATHLGGSTSLTVR</sequence>
<evidence type="ECO:0000313" key="5">
    <source>
        <dbReference type="EMBL" id="MDA0178772.1"/>
    </source>
</evidence>
<dbReference type="InterPro" id="IPR049304">
    <property type="entry name" value="Gly_rich_dom"/>
</dbReference>
<keyword evidence="6" id="KW-1185">Reference proteome</keyword>
<dbReference type="EMBL" id="JAPDDP010000001">
    <property type="protein sequence ID" value="MDA0178772.1"/>
    <property type="molecule type" value="Genomic_DNA"/>
</dbReference>
<accession>A0A9X3SC65</accession>
<comment type="caution">
    <text evidence="5">The sequence shown here is derived from an EMBL/GenBank/DDBJ whole genome shotgun (WGS) entry which is preliminary data.</text>
</comment>
<organism evidence="5 6">
    <name type="scientific">Solirubrobacter phytolaccae</name>
    <dbReference type="NCBI Taxonomy" id="1404360"/>
    <lineage>
        <taxon>Bacteria</taxon>
        <taxon>Bacillati</taxon>
        <taxon>Actinomycetota</taxon>
        <taxon>Thermoleophilia</taxon>
        <taxon>Solirubrobacterales</taxon>
        <taxon>Solirubrobacteraceae</taxon>
        <taxon>Solirubrobacter</taxon>
    </lineage>
</organism>
<feature type="domain" description="Bacterial Ig-like" evidence="3">
    <location>
        <begin position="432"/>
        <end position="503"/>
    </location>
</feature>
<reference evidence="5" key="1">
    <citation type="submission" date="2022-10" db="EMBL/GenBank/DDBJ databases">
        <title>The WGS of Solirubrobacter phytolaccae KCTC 29190.</title>
        <authorList>
            <person name="Jiang Z."/>
        </authorList>
    </citation>
    <scope>NUCLEOTIDE SEQUENCE</scope>
    <source>
        <strain evidence="5">KCTC 29190</strain>
    </source>
</reference>
<feature type="domain" description="Bacterial Ig-like" evidence="3">
    <location>
        <begin position="361"/>
        <end position="430"/>
    </location>
</feature>
<proteinExistence type="predicted"/>
<evidence type="ECO:0000259" key="3">
    <source>
        <dbReference type="Pfam" id="PF19077"/>
    </source>
</evidence>
<dbReference type="Pfam" id="PF19077">
    <property type="entry name" value="Big_13"/>
    <property type="match status" value="2"/>
</dbReference>
<dbReference type="GO" id="GO:0005975">
    <property type="term" value="P:carbohydrate metabolic process"/>
    <property type="evidence" value="ECO:0007669"/>
    <property type="project" value="UniProtKB-ARBA"/>
</dbReference>
<feature type="signal peptide" evidence="2">
    <location>
        <begin position="1"/>
        <end position="20"/>
    </location>
</feature>
<dbReference type="Gene3D" id="2.60.40.10">
    <property type="entry name" value="Immunoglobulins"/>
    <property type="match status" value="3"/>
</dbReference>
<keyword evidence="2" id="KW-0732">Signal</keyword>
<gene>
    <name evidence="5" type="ORF">OJ997_00570</name>
</gene>
<evidence type="ECO:0000259" key="4">
    <source>
        <dbReference type="Pfam" id="PF21722"/>
    </source>
</evidence>
<evidence type="ECO:0000256" key="2">
    <source>
        <dbReference type="SAM" id="SignalP"/>
    </source>
</evidence>
<evidence type="ECO:0000313" key="6">
    <source>
        <dbReference type="Proteomes" id="UP001147653"/>
    </source>
</evidence>
<dbReference type="RefSeq" id="WP_270023031.1">
    <property type="nucleotide sequence ID" value="NZ_JAPDDP010000001.1"/>
</dbReference>
<feature type="domain" description="Glycine-rich" evidence="4">
    <location>
        <begin position="29"/>
        <end position="228"/>
    </location>
</feature>
<feature type="region of interest" description="Disordered" evidence="1">
    <location>
        <begin position="147"/>
        <end position="195"/>
    </location>
</feature>
<dbReference type="InterPro" id="IPR013783">
    <property type="entry name" value="Ig-like_fold"/>
</dbReference>
<feature type="compositionally biased region" description="Gly residues" evidence="1">
    <location>
        <begin position="179"/>
        <end position="195"/>
    </location>
</feature>